<proteinExistence type="inferred from homology"/>
<dbReference type="AlphaFoldDB" id="A0A7X4LJU7"/>
<protein>
    <submittedName>
        <fullName evidence="5">Transporter substrate-binding domain-containing protein</fullName>
    </submittedName>
</protein>
<evidence type="ECO:0000313" key="6">
    <source>
        <dbReference type="Proteomes" id="UP000462621"/>
    </source>
</evidence>
<dbReference type="Pfam" id="PF00497">
    <property type="entry name" value="SBP_bac_3"/>
    <property type="match status" value="1"/>
</dbReference>
<evidence type="ECO:0000256" key="2">
    <source>
        <dbReference type="ARBA" id="ARBA00022729"/>
    </source>
</evidence>
<comment type="similarity">
    <text evidence="1">Belongs to the bacterial solute-binding protein 3 family.</text>
</comment>
<evidence type="ECO:0000313" key="5">
    <source>
        <dbReference type="EMBL" id="MZI93176.1"/>
    </source>
</evidence>
<dbReference type="InterPro" id="IPR001638">
    <property type="entry name" value="Solute-binding_3/MltF_N"/>
</dbReference>
<comment type="caution">
    <text evidence="5">The sequence shown here is derived from an EMBL/GenBank/DDBJ whole genome shotgun (WGS) entry which is preliminary data.</text>
</comment>
<gene>
    <name evidence="5" type="ORF">F9817_08190</name>
</gene>
<feature type="chain" id="PRO_5031315447" evidence="3">
    <location>
        <begin position="24"/>
        <end position="249"/>
    </location>
</feature>
<keyword evidence="6" id="KW-1185">Reference proteome</keyword>
<dbReference type="RefSeq" id="WP_161154471.1">
    <property type="nucleotide sequence ID" value="NZ_WEKT01000010.1"/>
</dbReference>
<evidence type="ECO:0000256" key="3">
    <source>
        <dbReference type="SAM" id="SignalP"/>
    </source>
</evidence>
<dbReference type="Proteomes" id="UP000462621">
    <property type="component" value="Unassembled WGS sequence"/>
</dbReference>
<reference evidence="5 6" key="1">
    <citation type="submission" date="2019-10" db="EMBL/GenBank/DDBJ databases">
        <title>Vibrio sp. nov. isolated from a shrimp pond.</title>
        <authorList>
            <person name="Gomez-Gil B."/>
            <person name="Enciso-Ibarra J."/>
            <person name="Enciso-Ibarra K."/>
            <person name="Bolan-Mejia C."/>
        </authorList>
    </citation>
    <scope>NUCLEOTIDE SEQUENCE [LARGE SCALE GENOMIC DNA]</scope>
    <source>
        <strain evidence="5 6">CAIM 722</strain>
    </source>
</reference>
<sequence length="249" mass="28251">MSKLIALCTTTVLSTLLSLIANAQELNADFRPRPPEMVIDATTHQLSGPLKDIIDQAAKELGHSVTWNSVPFIRSISNLKHGTTDIVPRVIRTSQREEFIRYVGPITRQVKNITFVTLTSGPKISTYDDLYNLTIGVKRGTAYFKRFDQDKRINKVVMNDDFNLSRLLKAKRIDAIIVLDESSLDAEFSLMGFNAYKQAKYIHANIISNYYGMPKNHPLAPAFNQKLSEMVENGEIKRIYKRYGIHLSD</sequence>
<accession>A0A7X4LJU7</accession>
<evidence type="ECO:0000256" key="1">
    <source>
        <dbReference type="ARBA" id="ARBA00010333"/>
    </source>
</evidence>
<dbReference type="PANTHER" id="PTHR35936">
    <property type="entry name" value="MEMBRANE-BOUND LYTIC MUREIN TRANSGLYCOSYLASE F"/>
    <property type="match status" value="1"/>
</dbReference>
<keyword evidence="2 3" id="KW-0732">Signal</keyword>
<dbReference type="EMBL" id="WEKT01000010">
    <property type="protein sequence ID" value="MZI93176.1"/>
    <property type="molecule type" value="Genomic_DNA"/>
</dbReference>
<evidence type="ECO:0000259" key="4">
    <source>
        <dbReference type="SMART" id="SM00062"/>
    </source>
</evidence>
<organism evidence="5 6">
    <name type="scientific">Vibrio eleionomae</name>
    <dbReference type="NCBI Taxonomy" id="2653505"/>
    <lineage>
        <taxon>Bacteria</taxon>
        <taxon>Pseudomonadati</taxon>
        <taxon>Pseudomonadota</taxon>
        <taxon>Gammaproteobacteria</taxon>
        <taxon>Vibrionales</taxon>
        <taxon>Vibrionaceae</taxon>
        <taxon>Vibrio</taxon>
    </lineage>
</organism>
<name>A0A7X4LJU7_9VIBR</name>
<dbReference type="SUPFAM" id="SSF53850">
    <property type="entry name" value="Periplasmic binding protein-like II"/>
    <property type="match status" value="1"/>
</dbReference>
<feature type="domain" description="Solute-binding protein family 3/N-terminal" evidence="4">
    <location>
        <begin position="38"/>
        <end position="247"/>
    </location>
</feature>
<dbReference type="PANTHER" id="PTHR35936:SF17">
    <property type="entry name" value="ARGININE-BINDING EXTRACELLULAR PROTEIN ARTP"/>
    <property type="match status" value="1"/>
</dbReference>
<dbReference type="Gene3D" id="3.40.190.10">
    <property type="entry name" value="Periplasmic binding protein-like II"/>
    <property type="match status" value="2"/>
</dbReference>
<feature type="signal peptide" evidence="3">
    <location>
        <begin position="1"/>
        <end position="23"/>
    </location>
</feature>
<dbReference type="SMART" id="SM00062">
    <property type="entry name" value="PBPb"/>
    <property type="match status" value="1"/>
</dbReference>